<evidence type="ECO:0000256" key="5">
    <source>
        <dbReference type="ARBA" id="ARBA00022692"/>
    </source>
</evidence>
<evidence type="ECO:0000256" key="4">
    <source>
        <dbReference type="ARBA" id="ARBA00022475"/>
    </source>
</evidence>
<dbReference type="InterPro" id="IPR047817">
    <property type="entry name" value="ABC2_TM_bact-type"/>
</dbReference>
<dbReference type="InterPro" id="IPR013525">
    <property type="entry name" value="ABC2_TM"/>
</dbReference>
<feature type="transmembrane region" description="Helical" evidence="8">
    <location>
        <begin position="339"/>
        <end position="361"/>
    </location>
</feature>
<evidence type="ECO:0000256" key="3">
    <source>
        <dbReference type="ARBA" id="ARBA00022448"/>
    </source>
</evidence>
<protein>
    <submittedName>
        <fullName evidence="10">Multidrug ABC transporter permease</fullName>
    </submittedName>
</protein>
<accession>A0A0B0IK21</accession>
<feature type="transmembrane region" description="Helical" evidence="8">
    <location>
        <begin position="283"/>
        <end position="302"/>
    </location>
</feature>
<evidence type="ECO:0000256" key="1">
    <source>
        <dbReference type="ARBA" id="ARBA00004651"/>
    </source>
</evidence>
<dbReference type="GO" id="GO:0140359">
    <property type="term" value="F:ABC-type transporter activity"/>
    <property type="evidence" value="ECO:0007669"/>
    <property type="project" value="InterPro"/>
</dbReference>
<dbReference type="PROSITE" id="PS51012">
    <property type="entry name" value="ABC_TM2"/>
    <property type="match status" value="1"/>
</dbReference>
<dbReference type="OrthoDB" id="266913at2"/>
<keyword evidence="7 8" id="KW-0472">Membrane</keyword>
<evidence type="ECO:0000256" key="2">
    <source>
        <dbReference type="ARBA" id="ARBA00007783"/>
    </source>
</evidence>
<dbReference type="PANTHER" id="PTHR30294">
    <property type="entry name" value="MEMBRANE COMPONENT OF ABC TRANSPORTER YHHJ-RELATED"/>
    <property type="match status" value="1"/>
</dbReference>
<dbReference type="PANTHER" id="PTHR30294:SF38">
    <property type="entry name" value="TRANSPORT PERMEASE PROTEIN"/>
    <property type="match status" value="1"/>
</dbReference>
<dbReference type="Pfam" id="PF12698">
    <property type="entry name" value="ABC2_membrane_3"/>
    <property type="match status" value="1"/>
</dbReference>
<dbReference type="GO" id="GO:0005886">
    <property type="term" value="C:plasma membrane"/>
    <property type="evidence" value="ECO:0007669"/>
    <property type="project" value="UniProtKB-SubCell"/>
</dbReference>
<dbReference type="EMBL" id="JRJU01000002">
    <property type="protein sequence ID" value="KHF41675.1"/>
    <property type="molecule type" value="Genomic_DNA"/>
</dbReference>
<keyword evidence="11" id="KW-1185">Reference proteome</keyword>
<feature type="domain" description="ABC transmembrane type-2" evidence="9">
    <location>
        <begin position="137"/>
        <end position="364"/>
    </location>
</feature>
<keyword evidence="6 8" id="KW-1133">Transmembrane helix</keyword>
<evidence type="ECO:0000256" key="6">
    <source>
        <dbReference type="ARBA" id="ARBA00022989"/>
    </source>
</evidence>
<gene>
    <name evidence="10" type="ORF">LQ50_02955</name>
</gene>
<keyword evidence="4" id="KW-1003">Cell membrane</keyword>
<sequence>MTSIFLLQWQRFRRMPFLVLSFFGLTIVFIFFIAGFGFDRQVTINTYAEPSLEEEDRDKWLSLLNQSDVYQFEWTDEQEVRNSLATGDSNFALQLQEDDYRFLVATDEANRLLVESYVQQIFYEELRLQKAEQLATIPEFRKEVERLSQEPVIAVSTAYLEGNASTNHERLQVLFGMTLFFSIYTIMYTLMNVADEKRGGTWDRIIVSPLQKWQMYLGHLLYCFAIGYAQILVVFLIFNWGFGFDLGERFGYLLVVIACYVFAIVSLGILLMGLVKSSQQLQVAIPIVASAMAMLGGAYWPIEVVTNDIMLLLSKGMPIYYGMEALKGVVLFDRGLVELMQPLSILALFGVVCMGVGINLMERR</sequence>
<reference evidence="10 11" key="1">
    <citation type="submission" date="2014-09" db="EMBL/GenBank/DDBJ databases">
        <title>Genome sequencing and annotation of Bacillus Okhensis strain Kh10-101T.</title>
        <authorList>
            <person name="Prakash J.S."/>
        </authorList>
    </citation>
    <scope>NUCLEOTIDE SEQUENCE [LARGE SCALE GENOMIC DNA]</scope>
    <source>
        <strain evidence="11">Kh10-101T</strain>
    </source>
</reference>
<evidence type="ECO:0000313" key="11">
    <source>
        <dbReference type="Proteomes" id="UP000030832"/>
    </source>
</evidence>
<dbReference type="STRING" id="333138.LQ50_02955"/>
<dbReference type="AlphaFoldDB" id="A0A0B0IK21"/>
<evidence type="ECO:0000256" key="8">
    <source>
        <dbReference type="SAM" id="Phobius"/>
    </source>
</evidence>
<feature type="transmembrane region" description="Helical" evidence="8">
    <location>
        <begin position="173"/>
        <end position="194"/>
    </location>
</feature>
<evidence type="ECO:0000256" key="7">
    <source>
        <dbReference type="ARBA" id="ARBA00023136"/>
    </source>
</evidence>
<comment type="caution">
    <text evidence="10">The sequence shown here is derived from an EMBL/GenBank/DDBJ whole genome shotgun (WGS) entry which is preliminary data.</text>
</comment>
<comment type="similarity">
    <text evidence="2">Belongs to the ABC-2 integral membrane protein family.</text>
</comment>
<keyword evidence="3" id="KW-0813">Transport</keyword>
<evidence type="ECO:0000313" key="10">
    <source>
        <dbReference type="EMBL" id="KHF41675.1"/>
    </source>
</evidence>
<evidence type="ECO:0000259" key="9">
    <source>
        <dbReference type="PROSITE" id="PS51012"/>
    </source>
</evidence>
<feature type="transmembrane region" description="Helical" evidence="8">
    <location>
        <begin position="17"/>
        <end position="38"/>
    </location>
</feature>
<dbReference type="eggNOG" id="COG0842">
    <property type="taxonomic scope" value="Bacteria"/>
</dbReference>
<feature type="transmembrane region" description="Helical" evidence="8">
    <location>
        <begin position="215"/>
        <end position="238"/>
    </location>
</feature>
<proteinExistence type="inferred from homology"/>
<comment type="subcellular location">
    <subcellularLocation>
        <location evidence="1">Cell membrane</location>
        <topology evidence="1">Multi-pass membrane protein</topology>
    </subcellularLocation>
</comment>
<dbReference type="RefSeq" id="WP_034625872.1">
    <property type="nucleotide sequence ID" value="NZ_JRJU01000002.1"/>
</dbReference>
<dbReference type="InterPro" id="IPR051449">
    <property type="entry name" value="ABC-2_transporter_component"/>
</dbReference>
<keyword evidence="5 8" id="KW-0812">Transmembrane</keyword>
<feature type="transmembrane region" description="Helical" evidence="8">
    <location>
        <begin position="250"/>
        <end position="271"/>
    </location>
</feature>
<dbReference type="Proteomes" id="UP000030832">
    <property type="component" value="Unassembled WGS sequence"/>
</dbReference>
<organism evidence="10 11">
    <name type="scientific">Halalkalibacter okhensis</name>
    <dbReference type="NCBI Taxonomy" id="333138"/>
    <lineage>
        <taxon>Bacteria</taxon>
        <taxon>Bacillati</taxon>
        <taxon>Bacillota</taxon>
        <taxon>Bacilli</taxon>
        <taxon>Bacillales</taxon>
        <taxon>Bacillaceae</taxon>
        <taxon>Halalkalibacter</taxon>
    </lineage>
</organism>
<name>A0A0B0IK21_9BACI</name>